<keyword evidence="8 9" id="KW-0051">Antiviral defense</keyword>
<evidence type="ECO:0000313" key="11">
    <source>
        <dbReference type="Proteomes" id="UP000184097"/>
    </source>
</evidence>
<dbReference type="AlphaFoldDB" id="A0A1M7S3Q8"/>
<keyword evidence="4 9" id="KW-0479">Metal-binding</keyword>
<evidence type="ECO:0000256" key="1">
    <source>
        <dbReference type="ARBA" id="ARBA00001946"/>
    </source>
</evidence>
<evidence type="ECO:0000256" key="2">
    <source>
        <dbReference type="ARBA" id="ARBA00009959"/>
    </source>
</evidence>
<dbReference type="EMBL" id="FRDH01000004">
    <property type="protein sequence ID" value="SHN52985.1"/>
    <property type="molecule type" value="Genomic_DNA"/>
</dbReference>
<evidence type="ECO:0000256" key="8">
    <source>
        <dbReference type="ARBA" id="ARBA00023118"/>
    </source>
</evidence>
<protein>
    <recommendedName>
        <fullName evidence="9">CRISPR-associated endoribonuclease Cas2</fullName>
        <ecNumber evidence="9">3.1.-.-</ecNumber>
    </recommendedName>
</protein>
<evidence type="ECO:0000256" key="9">
    <source>
        <dbReference type="HAMAP-Rule" id="MF_01471"/>
    </source>
</evidence>
<dbReference type="SUPFAM" id="SSF143430">
    <property type="entry name" value="TTP0101/SSO1404-like"/>
    <property type="match status" value="1"/>
</dbReference>
<dbReference type="InterPro" id="IPR021127">
    <property type="entry name" value="CRISPR_associated_Cas2"/>
</dbReference>
<feature type="binding site" evidence="9">
    <location>
        <position position="13"/>
    </location>
    <ligand>
        <name>Mg(2+)</name>
        <dbReference type="ChEBI" id="CHEBI:18420"/>
        <note>catalytic</note>
    </ligand>
</feature>
<evidence type="ECO:0000256" key="6">
    <source>
        <dbReference type="ARBA" id="ARBA00022801"/>
    </source>
</evidence>
<sequence>MSYRYMRMLVMFDLPVETAKQRKEYATFRKFLIKSGFLMLQESIYSKIVQNPVAADSVVKSLRKNRPPEGLVQVLTVTEKQFAKSEYIVGEFKSDTLTTDERLVIL</sequence>
<evidence type="ECO:0000313" key="10">
    <source>
        <dbReference type="EMBL" id="SHN52985.1"/>
    </source>
</evidence>
<comment type="similarity">
    <text evidence="2 9">Belongs to the CRISPR-associated endoribonuclease Cas2 protein family.</text>
</comment>
<organism evidence="10 11">
    <name type="scientific">Butyrivibrio hungatei DSM 14810</name>
    <dbReference type="NCBI Taxonomy" id="1121132"/>
    <lineage>
        <taxon>Bacteria</taxon>
        <taxon>Bacillati</taxon>
        <taxon>Bacillota</taxon>
        <taxon>Clostridia</taxon>
        <taxon>Lachnospirales</taxon>
        <taxon>Lachnospiraceae</taxon>
        <taxon>Butyrivibrio</taxon>
    </lineage>
</organism>
<dbReference type="GO" id="GO:0043571">
    <property type="term" value="P:maintenance of CRISPR repeat elements"/>
    <property type="evidence" value="ECO:0007669"/>
    <property type="project" value="UniProtKB-UniRule"/>
</dbReference>
<keyword evidence="7 9" id="KW-0460">Magnesium</keyword>
<name>A0A1M7S3Q8_9FIRM</name>
<evidence type="ECO:0000256" key="7">
    <source>
        <dbReference type="ARBA" id="ARBA00022842"/>
    </source>
</evidence>
<evidence type="ECO:0000256" key="3">
    <source>
        <dbReference type="ARBA" id="ARBA00022722"/>
    </source>
</evidence>
<dbReference type="InterPro" id="IPR019199">
    <property type="entry name" value="Virulence_VapD/CRISPR_Cas2"/>
</dbReference>
<evidence type="ECO:0000256" key="5">
    <source>
        <dbReference type="ARBA" id="ARBA00022759"/>
    </source>
</evidence>
<keyword evidence="6 9" id="KW-0378">Hydrolase</keyword>
<dbReference type="EC" id="3.1.-.-" evidence="9"/>
<gene>
    <name evidence="9" type="primary">cas2</name>
    <name evidence="10" type="ORF">SAMN02745247_00874</name>
</gene>
<dbReference type="HAMAP" id="MF_01471">
    <property type="entry name" value="Cas2"/>
    <property type="match status" value="1"/>
</dbReference>
<dbReference type="GO" id="GO:0046872">
    <property type="term" value="F:metal ion binding"/>
    <property type="evidence" value="ECO:0007669"/>
    <property type="project" value="UniProtKB-UniRule"/>
</dbReference>
<dbReference type="GO" id="GO:0016787">
    <property type="term" value="F:hydrolase activity"/>
    <property type="evidence" value="ECO:0007669"/>
    <property type="project" value="UniProtKB-KW"/>
</dbReference>
<keyword evidence="3 9" id="KW-0540">Nuclease</keyword>
<comment type="cofactor">
    <cofactor evidence="1 9">
        <name>Mg(2+)</name>
        <dbReference type="ChEBI" id="CHEBI:18420"/>
    </cofactor>
</comment>
<comment type="function">
    <text evidence="9">CRISPR (clustered regularly interspaced short palindromic repeat), is an adaptive immune system that provides protection against mobile genetic elements (viruses, transposable elements and conjugative plasmids). CRISPR clusters contain sequences complementary to antecedent mobile elements and target invading nucleic acids. CRISPR clusters are transcribed and processed into CRISPR RNA (crRNA). Functions as a ssRNA-specific endoribonuclease. Involved in the integration of spacer DNA into the CRISPR cassette.</text>
</comment>
<reference evidence="10 11" key="1">
    <citation type="submission" date="2016-12" db="EMBL/GenBank/DDBJ databases">
        <authorList>
            <person name="Song W.-J."/>
            <person name="Kurnit D.M."/>
        </authorList>
    </citation>
    <scope>NUCLEOTIDE SEQUENCE [LARGE SCALE GENOMIC DNA]</scope>
    <source>
        <strain evidence="10 11">DSM 14810</strain>
    </source>
</reference>
<dbReference type="Pfam" id="PF09827">
    <property type="entry name" value="CRISPR_Cas2"/>
    <property type="match status" value="1"/>
</dbReference>
<evidence type="ECO:0000256" key="4">
    <source>
        <dbReference type="ARBA" id="ARBA00022723"/>
    </source>
</evidence>
<accession>A0A1M7S3Q8</accession>
<dbReference type="GO" id="GO:0051607">
    <property type="term" value="P:defense response to virus"/>
    <property type="evidence" value="ECO:0007669"/>
    <property type="project" value="UniProtKB-UniRule"/>
</dbReference>
<dbReference type="GO" id="GO:0004521">
    <property type="term" value="F:RNA endonuclease activity"/>
    <property type="evidence" value="ECO:0007669"/>
    <property type="project" value="InterPro"/>
</dbReference>
<dbReference type="NCBIfam" id="TIGR01573">
    <property type="entry name" value="cas2"/>
    <property type="match status" value="1"/>
</dbReference>
<comment type="subunit">
    <text evidence="9">Homodimer, forms a heterotetramer with a Cas1 homodimer.</text>
</comment>
<dbReference type="Proteomes" id="UP000184097">
    <property type="component" value="Unassembled WGS sequence"/>
</dbReference>
<proteinExistence type="inferred from homology"/>
<keyword evidence="5 9" id="KW-0255">Endonuclease</keyword>